<dbReference type="Gene3D" id="3.40.50.300">
    <property type="entry name" value="P-loop containing nucleotide triphosphate hydrolases"/>
    <property type="match status" value="1"/>
</dbReference>
<dbReference type="Pfam" id="PF00664">
    <property type="entry name" value="ABC_membrane"/>
    <property type="match status" value="1"/>
</dbReference>
<keyword evidence="8 9" id="KW-0472">Membrane</keyword>
<dbReference type="Gene3D" id="1.20.1560.10">
    <property type="entry name" value="ABC transporter type 1, transmembrane domain"/>
    <property type="match status" value="1"/>
</dbReference>
<evidence type="ECO:0000256" key="9">
    <source>
        <dbReference type="SAM" id="Phobius"/>
    </source>
</evidence>
<dbReference type="FunFam" id="1.20.1560.10:FF:000011">
    <property type="entry name" value="Multidrug ABC transporter ATP-binding protein"/>
    <property type="match status" value="1"/>
</dbReference>
<organism evidence="12 13">
    <name type="scientific">Paenibacillus silvestris</name>
    <dbReference type="NCBI Taxonomy" id="2606219"/>
    <lineage>
        <taxon>Bacteria</taxon>
        <taxon>Bacillati</taxon>
        <taxon>Bacillota</taxon>
        <taxon>Bacilli</taxon>
        <taxon>Bacillales</taxon>
        <taxon>Paenibacillaceae</taxon>
        <taxon>Paenibacillus</taxon>
    </lineage>
</organism>
<feature type="transmembrane region" description="Helical" evidence="9">
    <location>
        <begin position="251"/>
        <end position="274"/>
    </location>
</feature>
<gene>
    <name evidence="12" type="ORF">GQF01_12065</name>
</gene>
<dbReference type="PROSITE" id="PS50893">
    <property type="entry name" value="ABC_TRANSPORTER_2"/>
    <property type="match status" value="1"/>
</dbReference>
<reference evidence="12 13" key="1">
    <citation type="submission" date="2019-12" db="EMBL/GenBank/DDBJ databases">
        <title>Paenibacillus sp. nov. sp. isolated from soil.</title>
        <authorList>
            <person name="Kim J."/>
            <person name="Jeong S.E."/>
            <person name="Jung H.S."/>
            <person name="Jeon C.O."/>
        </authorList>
    </citation>
    <scope>NUCLEOTIDE SEQUENCE [LARGE SCALE GENOMIC DNA]</scope>
    <source>
        <strain evidence="12 13">5J-6</strain>
    </source>
</reference>
<keyword evidence="5" id="KW-0547">Nucleotide-binding</keyword>
<feature type="domain" description="ABC transmembrane type-1" evidence="11">
    <location>
        <begin position="34"/>
        <end position="312"/>
    </location>
</feature>
<evidence type="ECO:0000256" key="7">
    <source>
        <dbReference type="ARBA" id="ARBA00022989"/>
    </source>
</evidence>
<evidence type="ECO:0000256" key="5">
    <source>
        <dbReference type="ARBA" id="ARBA00022741"/>
    </source>
</evidence>
<dbReference type="SUPFAM" id="SSF90123">
    <property type="entry name" value="ABC transporter transmembrane region"/>
    <property type="match status" value="1"/>
</dbReference>
<dbReference type="InterPro" id="IPR036640">
    <property type="entry name" value="ABC1_TM_sf"/>
</dbReference>
<feature type="transmembrane region" description="Helical" evidence="9">
    <location>
        <begin position="30"/>
        <end position="52"/>
    </location>
</feature>
<accession>A0A6L8V0K9</accession>
<dbReference type="InterPro" id="IPR017871">
    <property type="entry name" value="ABC_transporter-like_CS"/>
</dbReference>
<dbReference type="PANTHER" id="PTHR43394:SF1">
    <property type="entry name" value="ATP-BINDING CASSETTE SUB-FAMILY B MEMBER 10, MITOCHONDRIAL"/>
    <property type="match status" value="1"/>
</dbReference>
<feature type="transmembrane region" description="Helical" evidence="9">
    <location>
        <begin position="147"/>
        <end position="165"/>
    </location>
</feature>
<proteinExistence type="predicted"/>
<keyword evidence="7 9" id="KW-1133">Transmembrane helix</keyword>
<keyword evidence="6 12" id="KW-0067">ATP-binding</keyword>
<name>A0A6L8V0K9_9BACL</name>
<dbReference type="GO" id="GO:0005524">
    <property type="term" value="F:ATP binding"/>
    <property type="evidence" value="ECO:0007669"/>
    <property type="project" value="UniProtKB-KW"/>
</dbReference>
<dbReference type="InterPro" id="IPR039421">
    <property type="entry name" value="Type_1_exporter"/>
</dbReference>
<dbReference type="InterPro" id="IPR027417">
    <property type="entry name" value="P-loop_NTPase"/>
</dbReference>
<dbReference type="PROSITE" id="PS50929">
    <property type="entry name" value="ABC_TM1F"/>
    <property type="match status" value="1"/>
</dbReference>
<dbReference type="CDD" id="cd18551">
    <property type="entry name" value="ABC_6TM_LmrA_like"/>
    <property type="match status" value="1"/>
</dbReference>
<dbReference type="Pfam" id="PF00005">
    <property type="entry name" value="ABC_tran"/>
    <property type="match status" value="1"/>
</dbReference>
<dbReference type="FunFam" id="3.40.50.300:FF:000221">
    <property type="entry name" value="Multidrug ABC transporter ATP-binding protein"/>
    <property type="match status" value="1"/>
</dbReference>
<evidence type="ECO:0000256" key="3">
    <source>
        <dbReference type="ARBA" id="ARBA00022475"/>
    </source>
</evidence>
<comment type="subcellular location">
    <subcellularLocation>
        <location evidence="1">Cell membrane</location>
        <topology evidence="1">Multi-pass membrane protein</topology>
    </subcellularLocation>
</comment>
<dbReference type="InterPro" id="IPR003439">
    <property type="entry name" value="ABC_transporter-like_ATP-bd"/>
</dbReference>
<dbReference type="AlphaFoldDB" id="A0A6L8V0K9"/>
<dbReference type="PROSITE" id="PS00211">
    <property type="entry name" value="ABC_TRANSPORTER_1"/>
    <property type="match status" value="1"/>
</dbReference>
<feature type="domain" description="ABC transporter" evidence="10">
    <location>
        <begin position="344"/>
        <end position="579"/>
    </location>
</feature>
<keyword evidence="4 9" id="KW-0812">Transmembrane</keyword>
<dbReference type="InterPro" id="IPR011527">
    <property type="entry name" value="ABC1_TM_dom"/>
</dbReference>
<evidence type="ECO:0000313" key="13">
    <source>
        <dbReference type="Proteomes" id="UP000481087"/>
    </source>
</evidence>
<dbReference type="SMART" id="SM00382">
    <property type="entry name" value="AAA"/>
    <property type="match status" value="1"/>
</dbReference>
<dbReference type="Proteomes" id="UP000481087">
    <property type="component" value="Unassembled WGS sequence"/>
</dbReference>
<dbReference type="GO" id="GO:0015421">
    <property type="term" value="F:ABC-type oligopeptide transporter activity"/>
    <property type="evidence" value="ECO:0007669"/>
    <property type="project" value="TreeGrafter"/>
</dbReference>
<evidence type="ECO:0000256" key="8">
    <source>
        <dbReference type="ARBA" id="ARBA00023136"/>
    </source>
</evidence>
<evidence type="ECO:0000256" key="1">
    <source>
        <dbReference type="ARBA" id="ARBA00004651"/>
    </source>
</evidence>
<protein>
    <submittedName>
        <fullName evidence="12">ATP-binding cassette domain-containing protein</fullName>
    </submittedName>
</protein>
<sequence length="608" mass="66859">MAVTKKEAPKSASNWRGFIRLIMQANPPKLLLGIALGLSIISTLAGLVIPLFTKNVVDSFSIDNLNWMQITGMAIAFVGSAVASGVSVYLLNHAGQSVVAGIRERLWKKLLVLPVRYYDNNQTGDTISRMTNDTAVIKGLIAEHMSGFVTGIISIVGSIAVLLFMDWKMTLIMFSVFPIAFLILFPLGRQMFKISKGMQAETASFTSVLNRVLSEIRLVKAANAEPVEYQEGSSGIQRLFKFGLREGKIQALMAPLVTFVMLMLFVVLFGYGGMRVSSGAISAGQLVAFMLYLFQIVMPITQITQFFNQSQKAMGATDTILKVLDYEEEDPHAGVPVANASQSIRFDQVTYGYKDEESVLKNVSFTMEAGKVTAIVGPSGSGKTTTFSLLERFYMPQKGSITLGADPIDQFSLISWRSQIGYVSQESPLIAGTIRDNICYGLQREVTLEELKRASQMAYADTFIEELPEQYETEVGERGIKLSGGQRQRIAIARALLRDPKILMLDEATSSLDSKSEVVVQQALQNLMQGRTTLVIAHRLSTVVDADQIIFLDKGVVTGSGTHQELLESHEMYREFATQQLQLQEQLSADSVLVPEEALTPAEAPSHR</sequence>
<dbReference type="EMBL" id="WTUZ01000015">
    <property type="protein sequence ID" value="MZQ82839.1"/>
    <property type="molecule type" value="Genomic_DNA"/>
</dbReference>
<evidence type="ECO:0000259" key="10">
    <source>
        <dbReference type="PROSITE" id="PS50893"/>
    </source>
</evidence>
<keyword evidence="3" id="KW-1003">Cell membrane</keyword>
<feature type="transmembrane region" description="Helical" evidence="9">
    <location>
        <begin position="171"/>
        <end position="188"/>
    </location>
</feature>
<keyword evidence="13" id="KW-1185">Reference proteome</keyword>
<dbReference type="InterPro" id="IPR003593">
    <property type="entry name" value="AAA+_ATPase"/>
</dbReference>
<feature type="transmembrane region" description="Helical" evidence="9">
    <location>
        <begin position="280"/>
        <end position="300"/>
    </location>
</feature>
<evidence type="ECO:0000256" key="4">
    <source>
        <dbReference type="ARBA" id="ARBA00022692"/>
    </source>
</evidence>
<evidence type="ECO:0000256" key="2">
    <source>
        <dbReference type="ARBA" id="ARBA00022448"/>
    </source>
</evidence>
<evidence type="ECO:0000256" key="6">
    <source>
        <dbReference type="ARBA" id="ARBA00022840"/>
    </source>
</evidence>
<dbReference type="RefSeq" id="WP_161407007.1">
    <property type="nucleotide sequence ID" value="NZ_WTUZ01000015.1"/>
</dbReference>
<comment type="caution">
    <text evidence="12">The sequence shown here is derived from an EMBL/GenBank/DDBJ whole genome shotgun (WGS) entry which is preliminary data.</text>
</comment>
<evidence type="ECO:0000259" key="11">
    <source>
        <dbReference type="PROSITE" id="PS50929"/>
    </source>
</evidence>
<feature type="transmembrane region" description="Helical" evidence="9">
    <location>
        <begin position="72"/>
        <end position="91"/>
    </location>
</feature>
<evidence type="ECO:0000313" key="12">
    <source>
        <dbReference type="EMBL" id="MZQ82839.1"/>
    </source>
</evidence>
<dbReference type="GO" id="GO:0005886">
    <property type="term" value="C:plasma membrane"/>
    <property type="evidence" value="ECO:0007669"/>
    <property type="project" value="UniProtKB-SubCell"/>
</dbReference>
<dbReference type="GO" id="GO:0016887">
    <property type="term" value="F:ATP hydrolysis activity"/>
    <property type="evidence" value="ECO:0007669"/>
    <property type="project" value="InterPro"/>
</dbReference>
<dbReference type="SUPFAM" id="SSF52540">
    <property type="entry name" value="P-loop containing nucleoside triphosphate hydrolases"/>
    <property type="match status" value="1"/>
</dbReference>
<dbReference type="PANTHER" id="PTHR43394">
    <property type="entry name" value="ATP-DEPENDENT PERMEASE MDL1, MITOCHONDRIAL"/>
    <property type="match status" value="1"/>
</dbReference>
<keyword evidence="2" id="KW-0813">Transport</keyword>